<keyword evidence="2" id="KW-0238">DNA-binding</keyword>
<dbReference type="GO" id="GO:0005829">
    <property type="term" value="C:cytosol"/>
    <property type="evidence" value="ECO:0007669"/>
    <property type="project" value="TreeGrafter"/>
</dbReference>
<dbReference type="Proteomes" id="UP000465360">
    <property type="component" value="Unassembled WGS sequence"/>
</dbReference>
<proteinExistence type="predicted"/>
<dbReference type="SMART" id="SM00342">
    <property type="entry name" value="HTH_ARAC"/>
    <property type="match status" value="1"/>
</dbReference>
<comment type="caution">
    <text evidence="6">The sequence shown here is derived from an EMBL/GenBank/DDBJ whole genome shotgun (WGS) entry which is preliminary data.</text>
</comment>
<feature type="compositionally biased region" description="Polar residues" evidence="4">
    <location>
        <begin position="365"/>
        <end position="385"/>
    </location>
</feature>
<evidence type="ECO:0000256" key="2">
    <source>
        <dbReference type="ARBA" id="ARBA00023125"/>
    </source>
</evidence>
<dbReference type="Gene3D" id="1.10.10.60">
    <property type="entry name" value="Homeodomain-like"/>
    <property type="match status" value="1"/>
</dbReference>
<dbReference type="GO" id="GO:0003700">
    <property type="term" value="F:DNA-binding transcription factor activity"/>
    <property type="evidence" value="ECO:0007669"/>
    <property type="project" value="InterPro"/>
</dbReference>
<organism evidence="6 7">
    <name type="scientific">Mycobacterium bourgelatii</name>
    <dbReference type="NCBI Taxonomy" id="1273442"/>
    <lineage>
        <taxon>Bacteria</taxon>
        <taxon>Bacillati</taxon>
        <taxon>Actinomycetota</taxon>
        <taxon>Actinomycetes</taxon>
        <taxon>Mycobacteriales</taxon>
        <taxon>Mycobacteriaceae</taxon>
        <taxon>Mycobacterium</taxon>
    </lineage>
</organism>
<gene>
    <name evidence="6" type="ORF">MBOU_14620</name>
</gene>
<dbReference type="InterPro" id="IPR018060">
    <property type="entry name" value="HTH_AraC"/>
</dbReference>
<keyword evidence="1" id="KW-0805">Transcription regulation</keyword>
<dbReference type="EMBL" id="BLKZ01000001">
    <property type="protein sequence ID" value="GFG89420.1"/>
    <property type="molecule type" value="Genomic_DNA"/>
</dbReference>
<evidence type="ECO:0000256" key="3">
    <source>
        <dbReference type="ARBA" id="ARBA00023163"/>
    </source>
</evidence>
<evidence type="ECO:0000313" key="6">
    <source>
        <dbReference type="EMBL" id="GFG89420.1"/>
    </source>
</evidence>
<dbReference type="SUPFAM" id="SSF46689">
    <property type="entry name" value="Homeodomain-like"/>
    <property type="match status" value="1"/>
</dbReference>
<feature type="region of interest" description="Disordered" evidence="4">
    <location>
        <begin position="363"/>
        <end position="398"/>
    </location>
</feature>
<dbReference type="InterPro" id="IPR032687">
    <property type="entry name" value="AraC-type_N"/>
</dbReference>
<accession>A0A7I9YL72</accession>
<name>A0A7I9YL72_MYCBU</name>
<feature type="region of interest" description="Disordered" evidence="4">
    <location>
        <begin position="1"/>
        <end position="20"/>
    </location>
</feature>
<evidence type="ECO:0000256" key="4">
    <source>
        <dbReference type="SAM" id="MobiDB-lite"/>
    </source>
</evidence>
<dbReference type="InterPro" id="IPR020449">
    <property type="entry name" value="Tscrpt_reg_AraC-type_HTH"/>
</dbReference>
<sequence length="398" mass="44059">MAPLPQNGQPRRRNQPQPSTTALVCKPLQHSGNSPATTSTNVGYALPAEEAREIVRVAVKQHWDLQALVQAAKISTPQHLNHRVQITPTNAALGMRHLWQTTGDDLMGLATIGLPPGALRPLTFAVCSAPDLPTAVKRYDEFRTTFTGLPAVTIEQTPAAAILAIDLTNFDTSALSMASVALLLVAHRIINWATRRPLKLHRLELPHPETTRQAGYHTMFGAPPVFNAPRAALVFNTEALTCRFVRSHDEIDHFLHDAPKNLLGECDLHTTLTDQVRHIIEDRLGQPHCTSNEIAAHIGMSRPTLWRRLRDENTSVSQIREQVLRDAALSALARGNQTIAELSQSLGFSEPSAFTRAFRRWTGRSPRNYQPANSATHQHSDQPMQLKQLPPSPTYMGR</sequence>
<dbReference type="Pfam" id="PF12625">
    <property type="entry name" value="Arabinose_bd"/>
    <property type="match status" value="1"/>
</dbReference>
<evidence type="ECO:0000259" key="5">
    <source>
        <dbReference type="PROSITE" id="PS01124"/>
    </source>
</evidence>
<dbReference type="PROSITE" id="PS01124">
    <property type="entry name" value="HTH_ARAC_FAMILY_2"/>
    <property type="match status" value="1"/>
</dbReference>
<protein>
    <submittedName>
        <fullName evidence="6">Transcriptional regulator</fullName>
    </submittedName>
</protein>
<keyword evidence="3" id="KW-0804">Transcription</keyword>
<dbReference type="RefSeq" id="WP_163709652.1">
    <property type="nucleotide sequence ID" value="NZ_BLKZ01000001.1"/>
</dbReference>
<dbReference type="PRINTS" id="PR00032">
    <property type="entry name" value="HTHARAC"/>
</dbReference>
<dbReference type="PANTHER" id="PTHR47894">
    <property type="entry name" value="HTH-TYPE TRANSCRIPTIONAL REGULATOR GADX"/>
    <property type="match status" value="1"/>
</dbReference>
<dbReference type="GO" id="GO:0000976">
    <property type="term" value="F:transcription cis-regulatory region binding"/>
    <property type="evidence" value="ECO:0007669"/>
    <property type="project" value="TreeGrafter"/>
</dbReference>
<dbReference type="InterPro" id="IPR009057">
    <property type="entry name" value="Homeodomain-like_sf"/>
</dbReference>
<evidence type="ECO:0000313" key="7">
    <source>
        <dbReference type="Proteomes" id="UP000465360"/>
    </source>
</evidence>
<keyword evidence="7" id="KW-1185">Reference proteome</keyword>
<dbReference type="AlphaFoldDB" id="A0A7I9YL72"/>
<feature type="domain" description="HTH araC/xylS-type" evidence="5">
    <location>
        <begin position="274"/>
        <end position="372"/>
    </location>
</feature>
<evidence type="ECO:0000256" key="1">
    <source>
        <dbReference type="ARBA" id="ARBA00023015"/>
    </source>
</evidence>
<dbReference type="Pfam" id="PF12833">
    <property type="entry name" value="HTH_18"/>
    <property type="match status" value="1"/>
</dbReference>
<reference evidence="6 7" key="1">
    <citation type="journal article" date="2019" name="Emerg. Microbes Infect.">
        <title>Comprehensive subspecies identification of 175 nontuberculous mycobacteria species based on 7547 genomic profiles.</title>
        <authorList>
            <person name="Matsumoto Y."/>
            <person name="Kinjo T."/>
            <person name="Motooka D."/>
            <person name="Nabeya D."/>
            <person name="Jung N."/>
            <person name="Uechi K."/>
            <person name="Horii T."/>
            <person name="Iida T."/>
            <person name="Fujita J."/>
            <person name="Nakamura S."/>
        </authorList>
    </citation>
    <scope>NUCLEOTIDE SEQUENCE [LARGE SCALE GENOMIC DNA]</scope>
    <source>
        <strain evidence="6 7">JCM 30725</strain>
    </source>
</reference>
<dbReference type="PANTHER" id="PTHR47894:SF1">
    <property type="entry name" value="HTH-TYPE TRANSCRIPTIONAL REGULATOR VQSM"/>
    <property type="match status" value="1"/>
</dbReference>